<dbReference type="EnsemblMetazoa" id="GAUT044618-RA">
    <property type="protein sequence ID" value="GAUT044618-PA"/>
    <property type="gene ID" value="GAUT044618"/>
</dbReference>
<dbReference type="AlphaFoldDB" id="A0A1A9VQS8"/>
<reference evidence="2" key="1">
    <citation type="submission" date="2020-05" db="UniProtKB">
        <authorList>
            <consortium name="EnsemblMetazoa"/>
        </authorList>
    </citation>
    <scope>IDENTIFICATION</scope>
    <source>
        <strain evidence="2">TTRI</strain>
    </source>
</reference>
<sequence length="250" mass="28409">MDVGIGVQCRGGDYCKKYHHVEKLTDRNETRKNGIGAHDLNRAGVRKGQRPSGWSNNLPQMSPEPARERKQNRVGNLFPLSVFSSTSSSKLPVEATLESALAMFDADTLVLPNKFEDSSVEFGVTEKKKKKILCIYMRPPTSAGSSSGPRYQKCELLQAGYRKGNDTFSMQRCSVCLRNIFQNDPNSLTCLIRYEKAVLHIGRNSHNKHKNYCNSANIHMLYLLHVYQEDVYLRDKVDSDISCWVRQMEN</sequence>
<dbReference type="Proteomes" id="UP000078200">
    <property type="component" value="Unassembled WGS sequence"/>
</dbReference>
<evidence type="ECO:0000313" key="2">
    <source>
        <dbReference type="EnsemblMetazoa" id="GAUT044618-PA"/>
    </source>
</evidence>
<evidence type="ECO:0000256" key="1">
    <source>
        <dbReference type="SAM" id="MobiDB-lite"/>
    </source>
</evidence>
<dbReference type="VEuPathDB" id="VectorBase:GAUT044618"/>
<accession>A0A1A9VQS8</accession>
<keyword evidence="3" id="KW-1185">Reference proteome</keyword>
<organism evidence="2 3">
    <name type="scientific">Glossina austeni</name>
    <name type="common">Savannah tsetse fly</name>
    <dbReference type="NCBI Taxonomy" id="7395"/>
    <lineage>
        <taxon>Eukaryota</taxon>
        <taxon>Metazoa</taxon>
        <taxon>Ecdysozoa</taxon>
        <taxon>Arthropoda</taxon>
        <taxon>Hexapoda</taxon>
        <taxon>Insecta</taxon>
        <taxon>Pterygota</taxon>
        <taxon>Neoptera</taxon>
        <taxon>Endopterygota</taxon>
        <taxon>Diptera</taxon>
        <taxon>Brachycera</taxon>
        <taxon>Muscomorpha</taxon>
        <taxon>Hippoboscoidea</taxon>
        <taxon>Glossinidae</taxon>
        <taxon>Glossina</taxon>
    </lineage>
</organism>
<feature type="region of interest" description="Disordered" evidence="1">
    <location>
        <begin position="29"/>
        <end position="70"/>
    </location>
</feature>
<proteinExistence type="predicted"/>
<protein>
    <submittedName>
        <fullName evidence="2">Uncharacterized protein</fullName>
    </submittedName>
</protein>
<evidence type="ECO:0000313" key="3">
    <source>
        <dbReference type="Proteomes" id="UP000078200"/>
    </source>
</evidence>
<name>A0A1A9VQS8_GLOAU</name>